<keyword evidence="3" id="KW-1185">Reference proteome</keyword>
<evidence type="ECO:0000256" key="1">
    <source>
        <dbReference type="SAM" id="Phobius"/>
    </source>
</evidence>
<reference evidence="3" key="1">
    <citation type="journal article" date="2019" name="Int. J. Syst. Evol. Microbiol.">
        <title>The Global Catalogue of Microorganisms (GCM) 10K type strain sequencing project: providing services to taxonomists for standard genome sequencing and annotation.</title>
        <authorList>
            <consortium name="The Broad Institute Genomics Platform"/>
            <consortium name="The Broad Institute Genome Sequencing Center for Infectious Disease"/>
            <person name="Wu L."/>
            <person name="Ma J."/>
        </authorList>
    </citation>
    <scope>NUCLEOTIDE SEQUENCE [LARGE SCALE GENOMIC DNA]</scope>
    <source>
        <strain evidence="3">CCUG 62215</strain>
    </source>
</reference>
<feature type="transmembrane region" description="Helical" evidence="1">
    <location>
        <begin position="7"/>
        <end position="25"/>
    </location>
</feature>
<dbReference type="EMBL" id="JBHTJL010000016">
    <property type="protein sequence ID" value="MFD1063838.1"/>
    <property type="molecule type" value="Genomic_DNA"/>
</dbReference>
<dbReference type="Proteomes" id="UP001597013">
    <property type="component" value="Unassembled WGS sequence"/>
</dbReference>
<keyword evidence="1" id="KW-0472">Membrane</keyword>
<protein>
    <submittedName>
        <fullName evidence="2">Uncharacterized protein</fullName>
    </submittedName>
</protein>
<keyword evidence="1" id="KW-0812">Transmembrane</keyword>
<feature type="transmembrane region" description="Helical" evidence="1">
    <location>
        <begin position="45"/>
        <end position="66"/>
    </location>
</feature>
<gene>
    <name evidence="2" type="ORF">ACFQ1Q_11335</name>
</gene>
<proteinExistence type="predicted"/>
<accession>A0ABW3N912</accession>
<keyword evidence="1" id="KW-1133">Transmembrane helix</keyword>
<evidence type="ECO:0000313" key="3">
    <source>
        <dbReference type="Proteomes" id="UP001597013"/>
    </source>
</evidence>
<evidence type="ECO:0000313" key="2">
    <source>
        <dbReference type="EMBL" id="MFD1063838.1"/>
    </source>
</evidence>
<organism evidence="2 3">
    <name type="scientific">Winogradskyella litorisediminis</name>
    <dbReference type="NCBI Taxonomy" id="1156618"/>
    <lineage>
        <taxon>Bacteria</taxon>
        <taxon>Pseudomonadati</taxon>
        <taxon>Bacteroidota</taxon>
        <taxon>Flavobacteriia</taxon>
        <taxon>Flavobacteriales</taxon>
        <taxon>Flavobacteriaceae</taxon>
        <taxon>Winogradskyella</taxon>
    </lineage>
</organism>
<name>A0ABW3N912_9FLAO</name>
<sequence length="73" mass="8547">MQLTKEILLRLIIYPFYALLFYGFWQMTFESANRAIDIYDTKAKLVGPIGLIFSLIYPVTDILIGLKKLFKKK</sequence>
<comment type="caution">
    <text evidence="2">The sequence shown here is derived from an EMBL/GenBank/DDBJ whole genome shotgun (WGS) entry which is preliminary data.</text>
</comment>